<dbReference type="PANTHER" id="PTHR43235:SF1">
    <property type="entry name" value="GLUTAMINE AMIDOTRANSFERASE PB2B2.05-RELATED"/>
    <property type="match status" value="1"/>
</dbReference>
<comment type="caution">
    <text evidence="1">The sequence shown here is derived from an EMBL/GenBank/DDBJ whole genome shotgun (WGS) entry which is preliminary data.</text>
</comment>
<name>A0A8J8CDE9_9ARCH</name>
<dbReference type="InterPro" id="IPR029062">
    <property type="entry name" value="Class_I_gatase-like"/>
</dbReference>
<dbReference type="InterPro" id="IPR044668">
    <property type="entry name" value="PuuD-like"/>
</dbReference>
<dbReference type="GO" id="GO:0005829">
    <property type="term" value="C:cytosol"/>
    <property type="evidence" value="ECO:0007669"/>
    <property type="project" value="TreeGrafter"/>
</dbReference>
<dbReference type="EMBL" id="JAGVSJ010000001">
    <property type="protein sequence ID" value="MBX8631095.1"/>
    <property type="molecule type" value="Genomic_DNA"/>
</dbReference>
<keyword evidence="1" id="KW-0378">Hydrolase</keyword>
<dbReference type="GO" id="GO:0006598">
    <property type="term" value="P:polyamine catabolic process"/>
    <property type="evidence" value="ECO:0007669"/>
    <property type="project" value="TreeGrafter"/>
</dbReference>
<dbReference type="Gene3D" id="3.40.50.880">
    <property type="match status" value="1"/>
</dbReference>
<dbReference type="GO" id="GO:0033969">
    <property type="term" value="F:gamma-glutamyl-gamma-aminobutyrate hydrolase activity"/>
    <property type="evidence" value="ECO:0007669"/>
    <property type="project" value="TreeGrafter"/>
</dbReference>
<dbReference type="Proteomes" id="UP000716004">
    <property type="component" value="Unassembled WGS sequence"/>
</dbReference>
<dbReference type="AlphaFoldDB" id="A0A8J8CDE9"/>
<dbReference type="EMBL" id="JAHEAC010000029">
    <property type="protein sequence ID" value="MBX8643934.1"/>
    <property type="molecule type" value="Genomic_DNA"/>
</dbReference>
<dbReference type="InterPro" id="IPR011697">
    <property type="entry name" value="Peptidase_C26"/>
</dbReference>
<accession>A0A8J8CDE9</accession>
<protein>
    <submittedName>
        <fullName evidence="1">Gamma-glutamyl-gamma-aminobutyrate hydrolase family protein</fullName>
    </submittedName>
</protein>
<dbReference type="PANTHER" id="PTHR43235">
    <property type="entry name" value="GLUTAMINE AMIDOTRANSFERASE PB2B2.05-RELATED"/>
    <property type="match status" value="1"/>
</dbReference>
<dbReference type="Proteomes" id="UP000750197">
    <property type="component" value="Unassembled WGS sequence"/>
</dbReference>
<dbReference type="CDD" id="cd01745">
    <property type="entry name" value="GATase1_2"/>
    <property type="match status" value="1"/>
</dbReference>
<proteinExistence type="predicted"/>
<gene>
    <name evidence="1" type="ORF">J9259_01025</name>
    <name evidence="2" type="ORF">KIY12_04335</name>
</gene>
<organism evidence="1 3">
    <name type="scientific">Candidatus Sysuiplasma superficiale</name>
    <dbReference type="NCBI Taxonomy" id="2823368"/>
    <lineage>
        <taxon>Archaea</taxon>
        <taxon>Methanobacteriati</taxon>
        <taxon>Thermoplasmatota</taxon>
        <taxon>Thermoplasmata</taxon>
        <taxon>Candidatus Sysuiplasmatales</taxon>
        <taxon>Candidatus Sysuiplasmataceae</taxon>
        <taxon>Candidatus Sysuiplasma</taxon>
    </lineage>
</organism>
<dbReference type="Pfam" id="PF07722">
    <property type="entry name" value="Peptidase_C26"/>
    <property type="match status" value="1"/>
</dbReference>
<dbReference type="SUPFAM" id="SSF52317">
    <property type="entry name" value="Class I glutamine amidotransferase-like"/>
    <property type="match status" value="1"/>
</dbReference>
<reference evidence="1" key="1">
    <citation type="submission" date="2021-04" db="EMBL/GenBank/DDBJ databases">
        <title>Genomic insights into ecological role and evolution of a novel Thermoplasmata order Candidatus Sysuiplasmatales.</title>
        <authorList>
            <person name="Yuan Y."/>
        </authorList>
    </citation>
    <scope>NUCLEOTIDE SEQUENCE</scope>
    <source>
        <strain evidence="2">TUT19-bin139</strain>
        <strain evidence="1">YP2-bin.285</strain>
    </source>
</reference>
<evidence type="ECO:0000313" key="1">
    <source>
        <dbReference type="EMBL" id="MBX8631095.1"/>
    </source>
</evidence>
<sequence>MEKPIIGLTMSSTFRNNVRREEINLSYIRAVEKAGGIPVPIPNTASGVELAKLCDGLLFTGGGDLDPSYYGEKPNGTDADSIERERDQTESKIISLPEFRSMPVLGICRGIQALTAFQGGSLIQDIESHFEKLGTAGINHRQEQPRNQFSHTVSVENGSILHSLFQTDVRKVNSMHHQAVARLPDGWIVSAVAEDGVIEAIEFPGDRFRVAVQWHPEELFENSPMDAKLFASFIESAGINAERRKVTYPEQ</sequence>
<evidence type="ECO:0000313" key="3">
    <source>
        <dbReference type="Proteomes" id="UP000716004"/>
    </source>
</evidence>
<dbReference type="PROSITE" id="PS51273">
    <property type="entry name" value="GATASE_TYPE_1"/>
    <property type="match status" value="1"/>
</dbReference>
<evidence type="ECO:0000313" key="2">
    <source>
        <dbReference type="EMBL" id="MBX8643934.1"/>
    </source>
</evidence>